<dbReference type="InterPro" id="IPR003656">
    <property type="entry name" value="Znf_BED"/>
</dbReference>
<dbReference type="AlphaFoldDB" id="A0AAN9ERY6"/>
<keyword evidence="5" id="KW-0804">Transcription</keyword>
<reference evidence="8 9" key="1">
    <citation type="submission" date="2024-01" db="EMBL/GenBank/DDBJ databases">
        <title>The genomes of 5 underutilized Papilionoideae crops provide insights into root nodulation and disease resistance.</title>
        <authorList>
            <person name="Yuan L."/>
        </authorList>
    </citation>
    <scope>NUCLEOTIDE SEQUENCE [LARGE SCALE GENOMIC DNA]</scope>
    <source>
        <strain evidence="8">LY-2023</strain>
        <tissue evidence="8">Leaf</tissue>
    </source>
</reference>
<proteinExistence type="predicted"/>
<evidence type="ECO:0000256" key="5">
    <source>
        <dbReference type="ARBA" id="ARBA00023163"/>
    </source>
</evidence>
<dbReference type="GO" id="GO:0003677">
    <property type="term" value="F:DNA binding"/>
    <property type="evidence" value="ECO:0007669"/>
    <property type="project" value="InterPro"/>
</dbReference>
<keyword evidence="2" id="KW-0863">Zinc-finger</keyword>
<comment type="caution">
    <text evidence="8">The sequence shown here is derived from an EMBL/GenBank/DDBJ whole genome shotgun (WGS) entry which is preliminary data.</text>
</comment>
<feature type="compositionally biased region" description="Basic residues" evidence="6">
    <location>
        <begin position="61"/>
        <end position="71"/>
    </location>
</feature>
<dbReference type="SUPFAM" id="SSF53098">
    <property type="entry name" value="Ribonuclease H-like"/>
    <property type="match status" value="1"/>
</dbReference>
<evidence type="ECO:0000256" key="2">
    <source>
        <dbReference type="ARBA" id="ARBA00022771"/>
    </source>
</evidence>
<dbReference type="Pfam" id="PF02892">
    <property type="entry name" value="zf-BED"/>
    <property type="match status" value="1"/>
</dbReference>
<sequence>MTDPKGKVLSRLVASENDVLQLTNNNEAASQRVESVPTSAAHAAGVDHDSQHEKPDEATDKRKRLPNASGTRKKSIVWGHFVRLSVADGKEPKAKCNYCLKTFYCDTKKHGTSNMLAYVKSCLKNPMNIGSDLSQFVLTLGTNNNQLGSTLNRFDKDACRKVVSIYVMLDEHPFSVVEVQDGLKELSKSISTIRHVLKYVRSSSHRLRKFKECVQEVGIDSSKLVCLDVSIRWNSTYLMLDFARKFEQAFERLKFHDPSYLETLGSNGVPTCIDWADSRRYDGGGVVWWIMVSWWKRKGNGEGRRKKGGSVVDCGGHGRGRKKREDGPRDRERKENCKRGRVRESF</sequence>
<evidence type="ECO:0000313" key="9">
    <source>
        <dbReference type="Proteomes" id="UP001359559"/>
    </source>
</evidence>
<evidence type="ECO:0000313" key="8">
    <source>
        <dbReference type="EMBL" id="KAK7262634.1"/>
    </source>
</evidence>
<feature type="compositionally biased region" description="Basic and acidic residues" evidence="6">
    <location>
        <begin position="45"/>
        <end position="60"/>
    </location>
</feature>
<gene>
    <name evidence="8" type="ORF">RJT34_30209</name>
</gene>
<evidence type="ECO:0000256" key="6">
    <source>
        <dbReference type="SAM" id="MobiDB-lite"/>
    </source>
</evidence>
<accession>A0AAN9ERY6</accession>
<dbReference type="GO" id="GO:0008270">
    <property type="term" value="F:zinc ion binding"/>
    <property type="evidence" value="ECO:0007669"/>
    <property type="project" value="UniProtKB-KW"/>
</dbReference>
<dbReference type="Proteomes" id="UP001359559">
    <property type="component" value="Unassembled WGS sequence"/>
</dbReference>
<feature type="domain" description="BED-type" evidence="7">
    <location>
        <begin position="77"/>
        <end position="116"/>
    </location>
</feature>
<keyword evidence="4" id="KW-0805">Transcription regulation</keyword>
<dbReference type="InterPro" id="IPR052035">
    <property type="entry name" value="ZnF_BED_domain_contain"/>
</dbReference>
<keyword evidence="3" id="KW-0862">Zinc</keyword>
<keyword evidence="9" id="KW-1185">Reference proteome</keyword>
<feature type="compositionally biased region" description="Polar residues" evidence="6">
    <location>
        <begin position="23"/>
        <end position="38"/>
    </location>
</feature>
<name>A0AAN9ERY6_CLITE</name>
<feature type="region of interest" description="Disordered" evidence="6">
    <location>
        <begin position="300"/>
        <end position="346"/>
    </location>
</feature>
<keyword evidence="1" id="KW-0479">Metal-binding</keyword>
<evidence type="ECO:0000256" key="4">
    <source>
        <dbReference type="ARBA" id="ARBA00023015"/>
    </source>
</evidence>
<organism evidence="8 9">
    <name type="scientific">Clitoria ternatea</name>
    <name type="common">Butterfly pea</name>
    <dbReference type="NCBI Taxonomy" id="43366"/>
    <lineage>
        <taxon>Eukaryota</taxon>
        <taxon>Viridiplantae</taxon>
        <taxon>Streptophyta</taxon>
        <taxon>Embryophyta</taxon>
        <taxon>Tracheophyta</taxon>
        <taxon>Spermatophyta</taxon>
        <taxon>Magnoliopsida</taxon>
        <taxon>eudicotyledons</taxon>
        <taxon>Gunneridae</taxon>
        <taxon>Pentapetalae</taxon>
        <taxon>rosids</taxon>
        <taxon>fabids</taxon>
        <taxon>Fabales</taxon>
        <taxon>Fabaceae</taxon>
        <taxon>Papilionoideae</taxon>
        <taxon>50 kb inversion clade</taxon>
        <taxon>NPAAA clade</taxon>
        <taxon>indigoferoid/millettioid clade</taxon>
        <taxon>Phaseoleae</taxon>
        <taxon>Clitoria</taxon>
    </lineage>
</organism>
<evidence type="ECO:0000256" key="3">
    <source>
        <dbReference type="ARBA" id="ARBA00022833"/>
    </source>
</evidence>
<dbReference type="EMBL" id="JAYKXN010000008">
    <property type="protein sequence ID" value="KAK7262634.1"/>
    <property type="molecule type" value="Genomic_DNA"/>
</dbReference>
<dbReference type="PANTHER" id="PTHR46481:SF7">
    <property type="entry name" value="ZINC FINGER BED DOMAIN-CONTAINING PROTEIN RICESLEEPER 2-LIKE"/>
    <property type="match status" value="1"/>
</dbReference>
<protein>
    <recommendedName>
        <fullName evidence="7">BED-type domain-containing protein</fullName>
    </recommendedName>
</protein>
<feature type="region of interest" description="Disordered" evidence="6">
    <location>
        <begin position="23"/>
        <end position="71"/>
    </location>
</feature>
<dbReference type="SMART" id="SM00614">
    <property type="entry name" value="ZnF_BED"/>
    <property type="match status" value="1"/>
</dbReference>
<evidence type="ECO:0000259" key="7">
    <source>
        <dbReference type="Pfam" id="PF02892"/>
    </source>
</evidence>
<feature type="compositionally biased region" description="Basic and acidic residues" evidence="6">
    <location>
        <begin position="323"/>
        <end position="346"/>
    </location>
</feature>
<dbReference type="InterPro" id="IPR012337">
    <property type="entry name" value="RNaseH-like_sf"/>
</dbReference>
<evidence type="ECO:0000256" key="1">
    <source>
        <dbReference type="ARBA" id="ARBA00022723"/>
    </source>
</evidence>
<dbReference type="PANTHER" id="PTHR46481">
    <property type="entry name" value="ZINC FINGER BED DOMAIN-CONTAINING PROTEIN 4"/>
    <property type="match status" value="1"/>
</dbReference>